<dbReference type="InterPro" id="IPR027417">
    <property type="entry name" value="P-loop_NTPase"/>
</dbReference>
<keyword evidence="1" id="KW-0547">Nucleotide-binding</keyword>
<evidence type="ECO:0000313" key="1">
    <source>
        <dbReference type="EMBL" id="MBB6454872.1"/>
    </source>
</evidence>
<comment type="caution">
    <text evidence="1">The sequence shown here is derived from an EMBL/GenBank/DDBJ whole genome shotgun (WGS) entry which is preliminary data.</text>
</comment>
<name>A0A841Q9F1_9BACI</name>
<dbReference type="SUPFAM" id="SSF52540">
    <property type="entry name" value="P-loop containing nucleoside triphosphate hydrolases"/>
    <property type="match status" value="1"/>
</dbReference>
<organism evidence="1 2">
    <name type="scientific">Salirhabdus euzebyi</name>
    <dbReference type="NCBI Taxonomy" id="394506"/>
    <lineage>
        <taxon>Bacteria</taxon>
        <taxon>Bacillati</taxon>
        <taxon>Bacillota</taxon>
        <taxon>Bacilli</taxon>
        <taxon>Bacillales</taxon>
        <taxon>Bacillaceae</taxon>
        <taxon>Salirhabdus</taxon>
    </lineage>
</organism>
<gene>
    <name evidence="1" type="ORF">HNQ94_003361</name>
</gene>
<keyword evidence="1" id="KW-0378">Hydrolase</keyword>
<reference evidence="1 2" key="1">
    <citation type="submission" date="2020-08" db="EMBL/GenBank/DDBJ databases">
        <title>Genomic Encyclopedia of Type Strains, Phase IV (KMG-IV): sequencing the most valuable type-strain genomes for metagenomic binning, comparative biology and taxonomic classification.</title>
        <authorList>
            <person name="Goeker M."/>
        </authorList>
    </citation>
    <scope>NUCLEOTIDE SEQUENCE [LARGE SCALE GENOMIC DNA]</scope>
    <source>
        <strain evidence="1 2">DSM 19612</strain>
    </source>
</reference>
<keyword evidence="1" id="KW-0347">Helicase</keyword>
<proteinExistence type="predicted"/>
<keyword evidence="2" id="KW-1185">Reference proteome</keyword>
<dbReference type="Gene3D" id="3.40.50.300">
    <property type="entry name" value="P-loop containing nucleotide triphosphate hydrolases"/>
    <property type="match status" value="1"/>
</dbReference>
<protein>
    <submittedName>
        <fullName evidence="1">Replicative superfamily II helicase</fullName>
    </submittedName>
</protein>
<accession>A0A841Q9F1</accession>
<dbReference type="GO" id="GO:0004386">
    <property type="term" value="F:helicase activity"/>
    <property type="evidence" value="ECO:0007669"/>
    <property type="project" value="UniProtKB-KW"/>
</dbReference>
<evidence type="ECO:0000313" key="2">
    <source>
        <dbReference type="Proteomes" id="UP000581688"/>
    </source>
</evidence>
<dbReference type="AlphaFoldDB" id="A0A841Q9F1"/>
<dbReference type="Proteomes" id="UP000581688">
    <property type="component" value="Unassembled WGS sequence"/>
</dbReference>
<keyword evidence="1" id="KW-0067">ATP-binding</keyword>
<dbReference type="EMBL" id="JACHGH010000013">
    <property type="protein sequence ID" value="MBB6454872.1"/>
    <property type="molecule type" value="Genomic_DNA"/>
</dbReference>
<sequence length="77" mass="8454">MVINKVVCTTTLMQGVNLPAKNIITRNPNLFIKAKSAGDNPKLTGYEFSNLRGRAGRLMNDFVGRSIVLDEPAFEDA</sequence>